<dbReference type="EMBL" id="BJLP01000001">
    <property type="protein sequence ID" value="GEA79603.1"/>
    <property type="molecule type" value="Genomic_DNA"/>
</dbReference>
<feature type="domain" description="PKD" evidence="1">
    <location>
        <begin position="168"/>
        <end position="207"/>
    </location>
</feature>
<comment type="caution">
    <text evidence="2">The sequence shown here is derived from an EMBL/GenBank/DDBJ whole genome shotgun (WGS) entry which is preliminary data.</text>
</comment>
<dbReference type="PROSITE" id="PS50093">
    <property type="entry name" value="PKD"/>
    <property type="match status" value="1"/>
</dbReference>
<gene>
    <name evidence="2" type="ORF">CUD01_00470</name>
</gene>
<evidence type="ECO:0000313" key="2">
    <source>
        <dbReference type="EMBL" id="GEA79603.1"/>
    </source>
</evidence>
<evidence type="ECO:0000313" key="3">
    <source>
        <dbReference type="Proteomes" id="UP000315842"/>
    </source>
</evidence>
<accession>A0A4Y3K6D9</accession>
<proteinExistence type="predicted"/>
<organism evidence="2 3">
    <name type="scientific">Cellulomonas uda</name>
    <dbReference type="NCBI Taxonomy" id="1714"/>
    <lineage>
        <taxon>Bacteria</taxon>
        <taxon>Bacillati</taxon>
        <taxon>Actinomycetota</taxon>
        <taxon>Actinomycetes</taxon>
        <taxon>Micrococcales</taxon>
        <taxon>Cellulomonadaceae</taxon>
        <taxon>Cellulomonas</taxon>
    </lineage>
</organism>
<dbReference type="AlphaFoldDB" id="A0A4Y3K6D9"/>
<reference evidence="2 3" key="1">
    <citation type="submission" date="2019-06" db="EMBL/GenBank/DDBJ databases">
        <title>Whole genome shotgun sequence of Cellulomonas uda NBRC 3747.</title>
        <authorList>
            <person name="Hosoyama A."/>
            <person name="Uohara A."/>
            <person name="Ohji S."/>
            <person name="Ichikawa N."/>
        </authorList>
    </citation>
    <scope>NUCLEOTIDE SEQUENCE [LARGE SCALE GENOMIC DNA]</scope>
    <source>
        <strain evidence="2 3">NBRC 3747</strain>
    </source>
</reference>
<keyword evidence="3" id="KW-1185">Reference proteome</keyword>
<sequence length="256" mass="28960">MSGDGDEAFWLRAFKANRVYEAYLKTTANDPDRTVEYKRKAICIEDSDDEPGIDQPCYLPPDTQVEPPPCEDGPAVEPLWRHTLRERTAERDVWNRWEQVLGWSCPEHQLPPLTQEEFRRLVIDAPEVNVQPSADVLVNKRTILYTDGSEQRLRTTVFGTWGIDIVATPVEYHWTFGDGESVVSAIPGAPYPSFDVTHVFTEPLTHTTVGLSVVWEGRFRIDADPLHKWRDVAGTATTQSVSAPFDVVELRSHLTG</sequence>
<evidence type="ECO:0000259" key="1">
    <source>
        <dbReference type="PROSITE" id="PS50093"/>
    </source>
</evidence>
<dbReference type="Proteomes" id="UP000315842">
    <property type="component" value="Unassembled WGS sequence"/>
</dbReference>
<dbReference type="RefSeq" id="WP_141317742.1">
    <property type="nucleotide sequence ID" value="NZ_BJLP01000001.1"/>
</dbReference>
<protein>
    <recommendedName>
        <fullName evidence="1">PKD domain-containing protein</fullName>
    </recommendedName>
</protein>
<dbReference type="InterPro" id="IPR000601">
    <property type="entry name" value="PKD_dom"/>
</dbReference>
<name>A0A4Y3K6D9_CELUD</name>